<reference evidence="2" key="1">
    <citation type="submission" date="2013-10" db="EMBL/GenBank/DDBJ databases">
        <title>Genomic analysis of the causative agents of coccidiosis in chickens.</title>
        <authorList>
            <person name="Reid A.J."/>
            <person name="Blake D."/>
            <person name="Billington K."/>
            <person name="Browne H."/>
            <person name="Dunn M."/>
            <person name="Hung S."/>
            <person name="Kawahara F."/>
            <person name="Miranda-Saavedra D."/>
            <person name="Mourier T."/>
            <person name="Nagra H."/>
            <person name="Otto T.D."/>
            <person name="Rawlings N."/>
            <person name="Sanchez A."/>
            <person name="Sanders M."/>
            <person name="Subramaniam C."/>
            <person name="Tay Y."/>
            <person name="Dear P."/>
            <person name="Doerig C."/>
            <person name="Gruber A."/>
            <person name="Parkinson J."/>
            <person name="Shirley M."/>
            <person name="Wan K.L."/>
            <person name="Berriman M."/>
            <person name="Tomley F."/>
            <person name="Pain A."/>
        </authorList>
    </citation>
    <scope>NUCLEOTIDE SEQUENCE [LARGE SCALE GENOMIC DNA]</scope>
    <source>
        <strain evidence="2">Houghton</strain>
    </source>
</reference>
<name>U6L2Z9_EIMTE</name>
<protein>
    <submittedName>
        <fullName evidence="2">Uncharacterized protein</fullName>
    </submittedName>
</protein>
<accession>U6L2Z9</accession>
<evidence type="ECO:0000256" key="1">
    <source>
        <dbReference type="SAM" id="MobiDB-lite"/>
    </source>
</evidence>
<sequence>MGISSAGEAQKSPKKRRDKGPATCSAADSGASNSEQKEGRPVSAFCVAAVESDAAGRNSKVAARLLSRNRSLDSEELSEYLWRSNKTIAKCAASNNAILEVYSLPNGTSLDAGCGCFVAPFTETEAGVATFIVAGAAAGEVVALRPHKRSSGTDSQAALPLPTTALKIAARAEVGGHLLMLLPLRTMQKEQEYDDEQEQKLLQRHPDAILAISLVLPKELQSNGVTEKQPVLLCSLLEPKTLEEQMLSRLLLPTAAAAAAAAGSLQIEAVQLQSTTKIYSGVGDLSRVLLVVAVPGVGVFYGSLAVKGALFDGKGNSSGSCLNSSSEDAPVLQELCLGGQAPRSISCLQATSSSAGTTAAAAEPVLLVDSVQGELLAFGFDGVFEGRLRCLKRSRRLLPLAQAAPKGIKKATIAGGSILLSSACCLEWSAVTAIETAQETGVGALWYQSMWHQQQPQRQQPLSLLWACEGKSFITRCSSPAPALAQAVAAGISSNVIVGQHRQLIQQQLRQIFDQQQQKIVEQLLQLPRQPLSPEALQKSFGLFIKSPETRRLMEEAICLLLHAQILAPHRTVVELLIQFELETAAACACCCPSLREENAALLVQWRPQLLRVLLRHAQHFQASLLAESLLHLQTQQKQKQNMQRNVAESLLRQLVDWLQQQYCKDVGPEQQSEGFSQQQLERKQQEEPPLPLAVLLDLARGFIDAFLPQQVELLLQQFSRQEEQKLEGKIVAVLNSRLTPQELAIGLGDEEFDLQAVLAGVRSLRYARTKEIQYRGLNWPSNCNPEEGAAEEAATPHS</sequence>
<reference evidence="2" key="2">
    <citation type="submission" date="2013-10" db="EMBL/GenBank/DDBJ databases">
        <authorList>
            <person name="Aslett M."/>
        </authorList>
    </citation>
    <scope>NUCLEOTIDE SEQUENCE [LARGE SCALE GENOMIC DNA]</scope>
    <source>
        <strain evidence="2">Houghton</strain>
    </source>
</reference>
<dbReference type="VEuPathDB" id="ToxoDB:ETH_00031330"/>
<evidence type="ECO:0000313" key="2">
    <source>
        <dbReference type="EMBL" id="CDJ42969.1"/>
    </source>
</evidence>
<keyword evidence="3" id="KW-1185">Reference proteome</keyword>
<dbReference type="RefSeq" id="XP_013233719.1">
    <property type="nucleotide sequence ID" value="XM_013378265.1"/>
</dbReference>
<dbReference type="OrthoDB" id="348448at2759"/>
<dbReference type="GeneID" id="25255337"/>
<dbReference type="Proteomes" id="UP000030747">
    <property type="component" value="Unassembled WGS sequence"/>
</dbReference>
<gene>
    <name evidence="2" type="ORF">ETH_00031330</name>
</gene>
<feature type="region of interest" description="Disordered" evidence="1">
    <location>
        <begin position="1"/>
        <end position="40"/>
    </location>
</feature>
<organism evidence="2 3">
    <name type="scientific">Eimeria tenella</name>
    <name type="common">Coccidian parasite</name>
    <dbReference type="NCBI Taxonomy" id="5802"/>
    <lineage>
        <taxon>Eukaryota</taxon>
        <taxon>Sar</taxon>
        <taxon>Alveolata</taxon>
        <taxon>Apicomplexa</taxon>
        <taxon>Conoidasida</taxon>
        <taxon>Coccidia</taxon>
        <taxon>Eucoccidiorida</taxon>
        <taxon>Eimeriorina</taxon>
        <taxon>Eimeriidae</taxon>
        <taxon>Eimeria</taxon>
    </lineage>
</organism>
<dbReference type="VEuPathDB" id="ToxoDB:ETH2_1576700"/>
<proteinExistence type="predicted"/>
<dbReference type="EMBL" id="HG675748">
    <property type="protein sequence ID" value="CDJ42969.1"/>
    <property type="molecule type" value="Genomic_DNA"/>
</dbReference>
<dbReference type="AlphaFoldDB" id="U6L2Z9"/>
<evidence type="ECO:0000313" key="3">
    <source>
        <dbReference type="Proteomes" id="UP000030747"/>
    </source>
</evidence>